<comment type="caution">
    <text evidence="1">The sequence shown here is derived from an EMBL/GenBank/DDBJ whole genome shotgun (WGS) entry which is preliminary data.</text>
</comment>
<evidence type="ECO:0000313" key="1">
    <source>
        <dbReference type="EMBL" id="MBD3364935.1"/>
    </source>
</evidence>
<gene>
    <name evidence="1" type="ORF">GF359_06945</name>
</gene>
<accession>A0A9D5QED5</accession>
<reference evidence="1" key="1">
    <citation type="submission" date="2019-11" db="EMBL/GenBank/DDBJ databases">
        <title>Microbial mats filling the niche in hypersaline microbial mats.</title>
        <authorList>
            <person name="Wong H.L."/>
            <person name="Macleod F.I."/>
            <person name="White R.A. III"/>
            <person name="Burns B.P."/>
        </authorList>
    </citation>
    <scope>NUCLEOTIDE SEQUENCE</scope>
    <source>
        <strain evidence="1">Bin_327</strain>
    </source>
</reference>
<organism evidence="1 2">
    <name type="scientific">candidate division WOR-3 bacterium</name>
    <dbReference type="NCBI Taxonomy" id="2052148"/>
    <lineage>
        <taxon>Bacteria</taxon>
        <taxon>Bacteria division WOR-3</taxon>
    </lineage>
</organism>
<proteinExistence type="predicted"/>
<dbReference type="AlphaFoldDB" id="A0A9D5QED5"/>
<protein>
    <submittedName>
        <fullName evidence="1">Uncharacterized protein</fullName>
    </submittedName>
</protein>
<sequence>MIETSLEKIWDKYGNKYRFLILASMESRDLIESIAEGKIDVVENPYRLGLLKALRGETESGGE</sequence>
<name>A0A9D5QED5_UNCW3</name>
<evidence type="ECO:0000313" key="2">
    <source>
        <dbReference type="Proteomes" id="UP000630660"/>
    </source>
</evidence>
<dbReference type="EMBL" id="WJKJ01000234">
    <property type="protein sequence ID" value="MBD3364935.1"/>
    <property type="molecule type" value="Genomic_DNA"/>
</dbReference>
<dbReference type="Proteomes" id="UP000630660">
    <property type="component" value="Unassembled WGS sequence"/>
</dbReference>